<dbReference type="OrthoDB" id="6431884at2759"/>
<dbReference type="Pfam" id="PF08205">
    <property type="entry name" value="C2-set_2"/>
    <property type="match status" value="1"/>
</dbReference>
<reference evidence="3" key="1">
    <citation type="submission" date="2022-03" db="EMBL/GenBank/DDBJ databases">
        <authorList>
            <person name="Sayadi A."/>
        </authorList>
    </citation>
    <scope>NUCLEOTIDE SEQUENCE</scope>
</reference>
<dbReference type="Proteomes" id="UP001152888">
    <property type="component" value="Unassembled WGS sequence"/>
</dbReference>
<gene>
    <name evidence="3" type="ORF">ACAOBT_LOCUS12466</name>
</gene>
<evidence type="ECO:0000313" key="4">
    <source>
        <dbReference type="Proteomes" id="UP001152888"/>
    </source>
</evidence>
<dbReference type="EMBL" id="CAKOFQ010006854">
    <property type="protein sequence ID" value="CAH1977124.1"/>
    <property type="molecule type" value="Genomic_DNA"/>
</dbReference>
<evidence type="ECO:0000313" key="3">
    <source>
        <dbReference type="EMBL" id="CAH1977124.1"/>
    </source>
</evidence>
<dbReference type="PANTHER" id="PTHR23278:SF31">
    <property type="entry name" value="SIDESTEP II, ISOFORM A"/>
    <property type="match status" value="1"/>
</dbReference>
<dbReference type="InterPro" id="IPR013783">
    <property type="entry name" value="Ig-like_fold"/>
</dbReference>
<accession>A0A9P0KL53</accession>
<name>A0A9P0KL53_ACAOB</name>
<feature type="domain" description="CD80-like immunoglobulin C2-set" evidence="2">
    <location>
        <begin position="23"/>
        <end position="57"/>
    </location>
</feature>
<dbReference type="Gene3D" id="2.60.40.10">
    <property type="entry name" value="Immunoglobulins"/>
    <property type="match status" value="1"/>
</dbReference>
<comment type="caution">
    <text evidence="3">The sequence shown here is derived from an EMBL/GenBank/DDBJ whole genome shotgun (WGS) entry which is preliminary data.</text>
</comment>
<dbReference type="PANTHER" id="PTHR23278">
    <property type="entry name" value="SIDESTEP PROTEIN"/>
    <property type="match status" value="1"/>
</dbReference>
<keyword evidence="1" id="KW-1015">Disulfide bond</keyword>
<evidence type="ECO:0000256" key="1">
    <source>
        <dbReference type="ARBA" id="ARBA00023157"/>
    </source>
</evidence>
<evidence type="ECO:0000259" key="2">
    <source>
        <dbReference type="Pfam" id="PF08205"/>
    </source>
</evidence>
<dbReference type="AlphaFoldDB" id="A0A9P0KL53"/>
<keyword evidence="4" id="KW-1185">Reference proteome</keyword>
<proteinExistence type="predicted"/>
<dbReference type="InterPro" id="IPR036179">
    <property type="entry name" value="Ig-like_dom_sf"/>
</dbReference>
<dbReference type="InterPro" id="IPR013162">
    <property type="entry name" value="CD80_C2-set"/>
</dbReference>
<dbReference type="SUPFAM" id="SSF48726">
    <property type="entry name" value="Immunoglobulin"/>
    <property type="match status" value="1"/>
</dbReference>
<organism evidence="3 4">
    <name type="scientific">Acanthoscelides obtectus</name>
    <name type="common">Bean weevil</name>
    <name type="synonym">Bruchus obtectus</name>
    <dbReference type="NCBI Taxonomy" id="200917"/>
    <lineage>
        <taxon>Eukaryota</taxon>
        <taxon>Metazoa</taxon>
        <taxon>Ecdysozoa</taxon>
        <taxon>Arthropoda</taxon>
        <taxon>Hexapoda</taxon>
        <taxon>Insecta</taxon>
        <taxon>Pterygota</taxon>
        <taxon>Neoptera</taxon>
        <taxon>Endopterygota</taxon>
        <taxon>Coleoptera</taxon>
        <taxon>Polyphaga</taxon>
        <taxon>Cucujiformia</taxon>
        <taxon>Chrysomeloidea</taxon>
        <taxon>Chrysomelidae</taxon>
        <taxon>Bruchinae</taxon>
        <taxon>Bruchini</taxon>
        <taxon>Acanthoscelides</taxon>
    </lineage>
</organism>
<protein>
    <recommendedName>
        <fullName evidence="2">CD80-like immunoglobulin C2-set domain-containing protein</fullName>
    </recommendedName>
</protein>
<sequence>MLDLILKPLTAKILKTVSPLVADKRYEATCESTGSRPPAIITWYKGKRQLRRTKVSVTALFYLPMF</sequence>